<evidence type="ECO:0000256" key="2">
    <source>
        <dbReference type="ARBA" id="ARBA00022552"/>
    </source>
</evidence>
<dbReference type="InterPro" id="IPR000999">
    <property type="entry name" value="RNase_III_dom"/>
</dbReference>
<evidence type="ECO:0000313" key="8">
    <source>
        <dbReference type="EMBL" id="APC42364.1"/>
    </source>
</evidence>
<dbReference type="EMBL" id="CP015756">
    <property type="protein sequence ID" value="APC42364.1"/>
    <property type="molecule type" value="Genomic_DNA"/>
</dbReference>
<comment type="function">
    <text evidence="6">Involved in correct processing of both the 5' and 3' ends of 23S rRNA precursor. Processes 30S rRNA precursor transcript even in absence of ribonuclease 3 (Rnc); Rnc processes 30S rRNA into smaller rRNA precursors.</text>
</comment>
<dbReference type="AlphaFoldDB" id="A0A1J0GLW1"/>
<dbReference type="EC" id="3.1.26.-" evidence="6"/>
<dbReference type="Pfam" id="PF00636">
    <property type="entry name" value="Ribonuclease_3"/>
    <property type="match status" value="1"/>
</dbReference>
<dbReference type="HAMAP" id="MF_01468">
    <property type="entry name" value="RNase_Mini_III"/>
    <property type="match status" value="1"/>
</dbReference>
<dbReference type="GeneID" id="83590518"/>
<dbReference type="PANTHER" id="PTHR34276:SF1">
    <property type="entry name" value="MINI-RIBONUCLEASE 3"/>
    <property type="match status" value="1"/>
</dbReference>
<dbReference type="GO" id="GO:0019843">
    <property type="term" value="F:rRNA binding"/>
    <property type="evidence" value="ECO:0007669"/>
    <property type="project" value="UniProtKB-UniRule"/>
</dbReference>
<keyword evidence="6" id="KW-0460">Magnesium</keyword>
<dbReference type="InterPro" id="IPR008226">
    <property type="entry name" value="Mini3_fam"/>
</dbReference>
<accession>A0A1J0GLW1</accession>
<dbReference type="PIRSF" id="PIRSF005520">
    <property type="entry name" value="UCP005520"/>
    <property type="match status" value="1"/>
</dbReference>
<keyword evidence="6" id="KW-0694">RNA-binding</keyword>
<dbReference type="Gene3D" id="1.10.1520.10">
    <property type="entry name" value="Ribonuclease III domain"/>
    <property type="match status" value="1"/>
</dbReference>
<keyword evidence="2 6" id="KW-0698">rRNA processing</keyword>
<evidence type="ECO:0000259" key="7">
    <source>
        <dbReference type="Pfam" id="PF00636"/>
    </source>
</evidence>
<sequence>MEFNMLKGKFTVAQVRQLNPLVLAIVGDAIYEVFIRSYLVEKNRDMNAHKIHVKAVSYVKAHAQSEYMKNLIADLDEEELGIFKRARNSKSGTTPKNADLNEYKWATGFEALVGFLYLSEKNERLNDIFEKIINLDLGDE</sequence>
<keyword evidence="1 6" id="KW-0690">Ribosome biogenesis</keyword>
<dbReference type="Proteomes" id="UP000182569">
    <property type="component" value="Chromosome"/>
</dbReference>
<dbReference type="RefSeq" id="WP_071614650.1">
    <property type="nucleotide sequence ID" value="NZ_CP015756.1"/>
</dbReference>
<comment type="subcellular location">
    <subcellularLocation>
        <location evidence="6">Cytoplasm</location>
    </subcellularLocation>
</comment>
<dbReference type="STRING" id="1552.A7L45_21025"/>
<dbReference type="GO" id="GO:0005737">
    <property type="term" value="C:cytoplasm"/>
    <property type="evidence" value="ECO:0007669"/>
    <property type="project" value="UniProtKB-SubCell"/>
</dbReference>
<evidence type="ECO:0000313" key="9">
    <source>
        <dbReference type="Proteomes" id="UP000182569"/>
    </source>
</evidence>
<dbReference type="KEGG" id="ceu:A7L45_21025"/>
<evidence type="ECO:0000256" key="4">
    <source>
        <dbReference type="ARBA" id="ARBA00022759"/>
    </source>
</evidence>
<feature type="domain" description="RNase III" evidence="7">
    <location>
        <begin position="22"/>
        <end position="119"/>
    </location>
</feature>
<evidence type="ECO:0000256" key="5">
    <source>
        <dbReference type="ARBA" id="ARBA00022801"/>
    </source>
</evidence>
<protein>
    <recommendedName>
        <fullName evidence="6">Mini-ribonuclease 3</fullName>
        <shortName evidence="6">Mini-3</shortName>
        <shortName evidence="6">Mini-RNase 3</shortName>
        <ecNumber evidence="6">3.1.26.-</ecNumber>
    </recommendedName>
    <alternativeName>
        <fullName evidence="6">Mini-RNase III</fullName>
        <shortName evidence="6">Mini-III</shortName>
    </alternativeName>
</protein>
<name>A0A1J0GLW1_9CLOT</name>
<reference evidence="9" key="1">
    <citation type="journal article" date="2016" name="Front. Microbiol.">
        <title>Complete Genome Sequence of Clostridium estertheticum DSM 8809, a Microbe Identified in Spoiled Vacuum Packed Beef.</title>
        <authorList>
            <person name="Yu Z."/>
            <person name="Gunn L."/>
            <person name="Brennan E."/>
            <person name="Reid R."/>
            <person name="Wall P.G."/>
            <person name="Gaora O.P."/>
            <person name="Hurley D."/>
            <person name="Bolton D."/>
            <person name="Fanning S."/>
        </authorList>
    </citation>
    <scope>NUCLEOTIDE SEQUENCE [LARGE SCALE GENOMIC DNA]</scope>
    <source>
        <strain evidence="9">DSM 8809</strain>
    </source>
</reference>
<feature type="active site" evidence="6">
    <location>
        <position position="28"/>
    </location>
</feature>
<dbReference type="GO" id="GO:0004525">
    <property type="term" value="F:ribonuclease III activity"/>
    <property type="evidence" value="ECO:0007669"/>
    <property type="project" value="InterPro"/>
</dbReference>
<keyword evidence="3 6" id="KW-0540">Nuclease</keyword>
<dbReference type="PANTHER" id="PTHR34276">
    <property type="entry name" value="MINI-RIBONUCLEASE 3"/>
    <property type="match status" value="1"/>
</dbReference>
<keyword evidence="4 6" id="KW-0255">Endonuclease</keyword>
<comment type="cofactor">
    <cofactor evidence="6">
        <name>Mg(2+)</name>
        <dbReference type="ChEBI" id="CHEBI:18420"/>
    </cofactor>
</comment>
<gene>
    <name evidence="6" type="primary">mrnC</name>
    <name evidence="8" type="ORF">A7L45_21025</name>
</gene>
<organism evidence="8 9">
    <name type="scientific">Clostridium estertheticum subsp. estertheticum</name>
    <dbReference type="NCBI Taxonomy" id="1552"/>
    <lineage>
        <taxon>Bacteria</taxon>
        <taxon>Bacillati</taxon>
        <taxon>Bacillota</taxon>
        <taxon>Clostridia</taxon>
        <taxon>Eubacteriales</taxon>
        <taxon>Clostridiaceae</taxon>
        <taxon>Clostridium</taxon>
    </lineage>
</organism>
<comment type="subunit">
    <text evidence="6">Homodimer.</text>
</comment>
<keyword evidence="6" id="KW-0699">rRNA-binding</keyword>
<dbReference type="GO" id="GO:0006364">
    <property type="term" value="P:rRNA processing"/>
    <property type="evidence" value="ECO:0007669"/>
    <property type="project" value="UniProtKB-UniRule"/>
</dbReference>
<dbReference type="SUPFAM" id="SSF69065">
    <property type="entry name" value="RNase III domain-like"/>
    <property type="match status" value="1"/>
</dbReference>
<dbReference type="InterPro" id="IPR036389">
    <property type="entry name" value="RNase_III_sf"/>
</dbReference>
<proteinExistence type="inferred from homology"/>
<keyword evidence="9" id="KW-1185">Reference proteome</keyword>
<keyword evidence="6" id="KW-0963">Cytoplasm</keyword>
<evidence type="ECO:0000256" key="6">
    <source>
        <dbReference type="HAMAP-Rule" id="MF_01468"/>
    </source>
</evidence>
<dbReference type="OrthoDB" id="46571at2"/>
<comment type="similarity">
    <text evidence="6">Belongs to the MrnC RNase family.</text>
</comment>
<keyword evidence="5 6" id="KW-0378">Hydrolase</keyword>
<evidence type="ECO:0000256" key="1">
    <source>
        <dbReference type="ARBA" id="ARBA00022517"/>
    </source>
</evidence>
<evidence type="ECO:0000256" key="3">
    <source>
        <dbReference type="ARBA" id="ARBA00022722"/>
    </source>
</evidence>